<dbReference type="AlphaFoldDB" id="L1I757"/>
<reference evidence="3 5" key="1">
    <citation type="journal article" date="2012" name="Nature">
        <title>Algal genomes reveal evolutionary mosaicism and the fate of nucleomorphs.</title>
        <authorList>
            <consortium name="DOE Joint Genome Institute"/>
            <person name="Curtis B.A."/>
            <person name="Tanifuji G."/>
            <person name="Burki F."/>
            <person name="Gruber A."/>
            <person name="Irimia M."/>
            <person name="Maruyama S."/>
            <person name="Arias M.C."/>
            <person name="Ball S.G."/>
            <person name="Gile G.H."/>
            <person name="Hirakawa Y."/>
            <person name="Hopkins J.F."/>
            <person name="Kuo A."/>
            <person name="Rensing S.A."/>
            <person name="Schmutz J."/>
            <person name="Symeonidi A."/>
            <person name="Elias M."/>
            <person name="Eveleigh R.J."/>
            <person name="Herman E.K."/>
            <person name="Klute M.J."/>
            <person name="Nakayama T."/>
            <person name="Obornik M."/>
            <person name="Reyes-Prieto A."/>
            <person name="Armbrust E.V."/>
            <person name="Aves S.J."/>
            <person name="Beiko R.G."/>
            <person name="Coutinho P."/>
            <person name="Dacks J.B."/>
            <person name="Durnford D.G."/>
            <person name="Fast N.M."/>
            <person name="Green B.R."/>
            <person name="Grisdale C.J."/>
            <person name="Hempel F."/>
            <person name="Henrissat B."/>
            <person name="Hoppner M.P."/>
            <person name="Ishida K."/>
            <person name="Kim E."/>
            <person name="Koreny L."/>
            <person name="Kroth P.G."/>
            <person name="Liu Y."/>
            <person name="Malik S.B."/>
            <person name="Maier U.G."/>
            <person name="McRose D."/>
            <person name="Mock T."/>
            <person name="Neilson J.A."/>
            <person name="Onodera N.T."/>
            <person name="Poole A.M."/>
            <person name="Pritham E.J."/>
            <person name="Richards T.A."/>
            <person name="Rocap G."/>
            <person name="Roy S.W."/>
            <person name="Sarai C."/>
            <person name="Schaack S."/>
            <person name="Shirato S."/>
            <person name="Slamovits C.H."/>
            <person name="Spencer D.F."/>
            <person name="Suzuki S."/>
            <person name="Worden A.Z."/>
            <person name="Zauner S."/>
            <person name="Barry K."/>
            <person name="Bell C."/>
            <person name="Bharti A.K."/>
            <person name="Crow J.A."/>
            <person name="Grimwood J."/>
            <person name="Kramer R."/>
            <person name="Lindquist E."/>
            <person name="Lucas S."/>
            <person name="Salamov A."/>
            <person name="McFadden G.I."/>
            <person name="Lane C.E."/>
            <person name="Keeling P.J."/>
            <person name="Gray M.W."/>
            <person name="Grigoriev I.V."/>
            <person name="Archibald J.M."/>
        </authorList>
    </citation>
    <scope>NUCLEOTIDE SEQUENCE</scope>
    <source>
        <strain evidence="3 5">CCMP2712</strain>
    </source>
</reference>
<evidence type="ECO:0000313" key="3">
    <source>
        <dbReference type="EMBL" id="EKX31902.1"/>
    </source>
</evidence>
<evidence type="ECO:0000313" key="4">
    <source>
        <dbReference type="EnsemblProtists" id="EKX31902"/>
    </source>
</evidence>
<feature type="non-terminal residue" evidence="3">
    <location>
        <position position="244"/>
    </location>
</feature>
<feature type="compositionally biased region" description="Basic and acidic residues" evidence="2">
    <location>
        <begin position="111"/>
        <end position="120"/>
    </location>
</feature>
<accession>L1I757</accession>
<dbReference type="KEGG" id="gtt:GUITHDRAFT_156461"/>
<feature type="compositionally biased region" description="Basic and acidic residues" evidence="2">
    <location>
        <begin position="37"/>
        <end position="56"/>
    </location>
</feature>
<keyword evidence="5" id="KW-1185">Reference proteome</keyword>
<gene>
    <name evidence="3" type="ORF">GUITHDRAFT_156461</name>
</gene>
<reference evidence="5" key="2">
    <citation type="submission" date="2012-11" db="EMBL/GenBank/DDBJ databases">
        <authorList>
            <person name="Kuo A."/>
            <person name="Curtis B.A."/>
            <person name="Tanifuji G."/>
            <person name="Burki F."/>
            <person name="Gruber A."/>
            <person name="Irimia M."/>
            <person name="Maruyama S."/>
            <person name="Arias M.C."/>
            <person name="Ball S.G."/>
            <person name="Gile G.H."/>
            <person name="Hirakawa Y."/>
            <person name="Hopkins J.F."/>
            <person name="Rensing S.A."/>
            <person name="Schmutz J."/>
            <person name="Symeonidi A."/>
            <person name="Elias M."/>
            <person name="Eveleigh R.J."/>
            <person name="Herman E.K."/>
            <person name="Klute M.J."/>
            <person name="Nakayama T."/>
            <person name="Obornik M."/>
            <person name="Reyes-Prieto A."/>
            <person name="Armbrust E.V."/>
            <person name="Aves S.J."/>
            <person name="Beiko R.G."/>
            <person name="Coutinho P."/>
            <person name="Dacks J.B."/>
            <person name="Durnford D.G."/>
            <person name="Fast N.M."/>
            <person name="Green B.R."/>
            <person name="Grisdale C."/>
            <person name="Hempe F."/>
            <person name="Henrissat B."/>
            <person name="Hoppner M.P."/>
            <person name="Ishida K.-I."/>
            <person name="Kim E."/>
            <person name="Koreny L."/>
            <person name="Kroth P.G."/>
            <person name="Liu Y."/>
            <person name="Malik S.-B."/>
            <person name="Maier U.G."/>
            <person name="McRose D."/>
            <person name="Mock T."/>
            <person name="Neilson J.A."/>
            <person name="Onodera N.T."/>
            <person name="Poole A.M."/>
            <person name="Pritham E.J."/>
            <person name="Richards T.A."/>
            <person name="Rocap G."/>
            <person name="Roy S.W."/>
            <person name="Sarai C."/>
            <person name="Schaack S."/>
            <person name="Shirato S."/>
            <person name="Slamovits C.H."/>
            <person name="Spencer D.F."/>
            <person name="Suzuki S."/>
            <person name="Worden A.Z."/>
            <person name="Zauner S."/>
            <person name="Barry K."/>
            <person name="Bell C."/>
            <person name="Bharti A.K."/>
            <person name="Crow J.A."/>
            <person name="Grimwood J."/>
            <person name="Kramer R."/>
            <person name="Lindquist E."/>
            <person name="Lucas S."/>
            <person name="Salamov A."/>
            <person name="McFadden G.I."/>
            <person name="Lane C.E."/>
            <person name="Keeling P.J."/>
            <person name="Gray M.W."/>
            <person name="Grigoriev I.V."/>
            <person name="Archibald J.M."/>
        </authorList>
    </citation>
    <scope>NUCLEOTIDE SEQUENCE</scope>
    <source>
        <strain evidence="5">CCMP2712</strain>
    </source>
</reference>
<dbReference type="HOGENOM" id="CLU_1140498_0_0_1"/>
<dbReference type="EnsemblProtists" id="EKX31902">
    <property type="protein sequence ID" value="EKX31902"/>
    <property type="gene ID" value="GUITHDRAFT_156461"/>
</dbReference>
<dbReference type="GeneID" id="17288640"/>
<protein>
    <submittedName>
        <fullName evidence="3 4">Uncharacterized protein</fullName>
    </submittedName>
</protein>
<proteinExistence type="predicted"/>
<dbReference type="Proteomes" id="UP000011087">
    <property type="component" value="Unassembled WGS sequence"/>
</dbReference>
<dbReference type="EMBL" id="JH993226">
    <property type="protein sequence ID" value="EKX31902.1"/>
    <property type="molecule type" value="Genomic_DNA"/>
</dbReference>
<dbReference type="PaxDb" id="55529-EKX31902"/>
<evidence type="ECO:0000256" key="2">
    <source>
        <dbReference type="SAM" id="MobiDB-lite"/>
    </source>
</evidence>
<comment type="subcellular location">
    <subcellularLocation>
        <location evidence="1">Plastid</location>
        <location evidence="1">Chloroplast</location>
    </subcellularLocation>
</comment>
<dbReference type="Gene3D" id="3.40.50.300">
    <property type="entry name" value="P-loop containing nucleotide triphosphate hydrolases"/>
    <property type="match status" value="1"/>
</dbReference>
<feature type="region of interest" description="Disordered" evidence="2">
    <location>
        <begin position="1"/>
        <end position="120"/>
    </location>
</feature>
<sequence>MQQEHVASNKRKRRRETGEERAKVEVEEEAPQASGQREAHQDHFVELDQLLCEKQKQLPKRNKDPHRKEEGEEGEQLRKKEEELRKEEEQLRKKEEQLRKKEKLRKKREQLRKEKEEELRKKEEAQLRKENLVLRQIPSSVERGMAWEESEAGLDRMGFCEQRKCFRLDGSYLSMDASHVSNQELFLYCREAFTKQQSFLRERVLEQGALGWIQGPPGTGKTTTTLAFCLSLDMKEWMVTFLRL</sequence>
<dbReference type="RefSeq" id="XP_005818882.1">
    <property type="nucleotide sequence ID" value="XM_005818825.1"/>
</dbReference>
<feature type="compositionally biased region" description="Basic residues" evidence="2">
    <location>
        <begin position="100"/>
        <end position="110"/>
    </location>
</feature>
<dbReference type="GO" id="GO:0009507">
    <property type="term" value="C:chloroplast"/>
    <property type="evidence" value="ECO:0007669"/>
    <property type="project" value="UniProtKB-SubCell"/>
</dbReference>
<organism evidence="3">
    <name type="scientific">Guillardia theta (strain CCMP2712)</name>
    <name type="common">Cryptophyte</name>
    <dbReference type="NCBI Taxonomy" id="905079"/>
    <lineage>
        <taxon>Eukaryota</taxon>
        <taxon>Cryptophyceae</taxon>
        <taxon>Pyrenomonadales</taxon>
        <taxon>Geminigeraceae</taxon>
        <taxon>Guillardia</taxon>
    </lineage>
</organism>
<evidence type="ECO:0000256" key="1">
    <source>
        <dbReference type="ARBA" id="ARBA00004229"/>
    </source>
</evidence>
<feature type="compositionally biased region" description="Basic and acidic residues" evidence="2">
    <location>
        <begin position="16"/>
        <end position="25"/>
    </location>
</feature>
<evidence type="ECO:0000313" key="5">
    <source>
        <dbReference type="Proteomes" id="UP000011087"/>
    </source>
</evidence>
<name>L1I757_GUITC</name>
<reference evidence="4" key="3">
    <citation type="submission" date="2015-06" db="UniProtKB">
        <authorList>
            <consortium name="EnsemblProtists"/>
        </authorList>
    </citation>
    <scope>IDENTIFICATION</scope>
</reference>
<feature type="compositionally biased region" description="Basic and acidic residues" evidence="2">
    <location>
        <begin position="66"/>
        <end position="99"/>
    </location>
</feature>
<dbReference type="InterPro" id="IPR027417">
    <property type="entry name" value="P-loop_NTPase"/>
</dbReference>
<dbReference type="SUPFAM" id="SSF52540">
    <property type="entry name" value="P-loop containing nucleoside triphosphate hydrolases"/>
    <property type="match status" value="1"/>
</dbReference>